<dbReference type="PROSITE" id="PS50109">
    <property type="entry name" value="HIS_KIN"/>
    <property type="match status" value="1"/>
</dbReference>
<feature type="domain" description="Response regulatory" evidence="8">
    <location>
        <begin position="468"/>
        <end position="585"/>
    </location>
</feature>
<feature type="transmembrane region" description="Helical" evidence="6">
    <location>
        <begin position="132"/>
        <end position="152"/>
    </location>
</feature>
<dbReference type="SUPFAM" id="SSF52172">
    <property type="entry name" value="CheY-like"/>
    <property type="match status" value="1"/>
</dbReference>
<feature type="transmembrane region" description="Helical" evidence="6">
    <location>
        <begin position="78"/>
        <end position="102"/>
    </location>
</feature>
<evidence type="ECO:0000256" key="4">
    <source>
        <dbReference type="ARBA" id="ARBA00023012"/>
    </source>
</evidence>
<dbReference type="SMART" id="SM00388">
    <property type="entry name" value="HisKA"/>
    <property type="match status" value="1"/>
</dbReference>
<feature type="transmembrane region" description="Helical" evidence="6">
    <location>
        <begin position="108"/>
        <end position="125"/>
    </location>
</feature>
<sequence length="592" mass="64233">MLKRPTDVTQLDGLVRYSRGVALSRLALVACFVLLLLMFTPWRMAGLGVLEFGLYFALFLATELALRDPDPERAHRRLALQSDVLMFLLVTNACWLATQIRLYEGPQLQVEAALLAICVLLFAALRVHLTRVSYLIGVVPPSLTLIWIAIDWSDPFRLSHYTLAMALFVAAVLVVTARQQATDRALTRALRDLTRNHVALTQAMHESRAANRAKSELLAVASHEIRTPLNAILGFARALKGESLTPRQADLAESVVESGEQLTRLLNGVLDQARADPLRAKLDLAPLDLRALARSVVRVWNGHARAIGVTLTLEDADPTLSFLVVADLVRVEQTLVNLVSNALGAVSAGGRVTLRLAGVVEGEALRVLVEVADTGPPIPAEDRARVFEAWDQTERGRVQGGTGAGLRVCAQNLALMGGEIAVDPPNATLAVAQGGRGGAVFWFAFAAPIHRPRPAPVPLDRTGRDEIRVLAAEDNAANRKVLALALENAPVALTFAEDGALALDLWRGGVFDLILMDVNMPVLGGREAVREIRRVEPAGTRIPIWMLTANVFPEDVVRYREDGADGVLRKPLDVAALYALLAEIAQKRMADA</sequence>
<dbReference type="InterPro" id="IPR005467">
    <property type="entry name" value="His_kinase_dom"/>
</dbReference>
<keyword evidence="6" id="KW-0812">Transmembrane</keyword>
<name>A0ABY4ZX50_9CAUL</name>
<dbReference type="CDD" id="cd00082">
    <property type="entry name" value="HisKA"/>
    <property type="match status" value="1"/>
</dbReference>
<dbReference type="Gene3D" id="1.10.287.130">
    <property type="match status" value="1"/>
</dbReference>
<feature type="transmembrane region" description="Helical" evidence="6">
    <location>
        <begin position="21"/>
        <end position="39"/>
    </location>
</feature>
<dbReference type="InterPro" id="IPR036097">
    <property type="entry name" value="HisK_dim/P_sf"/>
</dbReference>
<evidence type="ECO:0000313" key="10">
    <source>
        <dbReference type="Proteomes" id="UP001057520"/>
    </source>
</evidence>
<proteinExistence type="predicted"/>
<keyword evidence="10" id="KW-1185">Reference proteome</keyword>
<evidence type="ECO:0000256" key="5">
    <source>
        <dbReference type="PROSITE-ProRule" id="PRU00169"/>
    </source>
</evidence>
<dbReference type="Pfam" id="PF00072">
    <property type="entry name" value="Response_reg"/>
    <property type="match status" value="1"/>
</dbReference>
<dbReference type="InterPro" id="IPR003661">
    <property type="entry name" value="HisK_dim/P_dom"/>
</dbReference>
<evidence type="ECO:0000256" key="2">
    <source>
        <dbReference type="ARBA" id="ARBA00012438"/>
    </source>
</evidence>
<keyword evidence="4" id="KW-0902">Two-component regulatory system</keyword>
<feature type="modified residue" description="4-aspartylphosphate" evidence="5">
    <location>
        <position position="517"/>
    </location>
</feature>
<dbReference type="PROSITE" id="PS50110">
    <property type="entry name" value="RESPONSE_REGULATORY"/>
    <property type="match status" value="1"/>
</dbReference>
<dbReference type="SMART" id="SM00448">
    <property type="entry name" value="REC"/>
    <property type="match status" value="1"/>
</dbReference>
<feature type="transmembrane region" description="Helical" evidence="6">
    <location>
        <begin position="158"/>
        <end position="177"/>
    </location>
</feature>
<dbReference type="SMART" id="SM00387">
    <property type="entry name" value="HATPase_c"/>
    <property type="match status" value="1"/>
</dbReference>
<keyword evidence="6" id="KW-1133">Transmembrane helix</keyword>
<evidence type="ECO:0000313" key="9">
    <source>
        <dbReference type="EMBL" id="USQ97418.1"/>
    </source>
</evidence>
<evidence type="ECO:0000256" key="3">
    <source>
        <dbReference type="ARBA" id="ARBA00022553"/>
    </source>
</evidence>
<keyword evidence="6" id="KW-0472">Membrane</keyword>
<accession>A0ABY4ZX50</accession>
<dbReference type="PRINTS" id="PR00344">
    <property type="entry name" value="BCTRLSENSOR"/>
</dbReference>
<dbReference type="Proteomes" id="UP001057520">
    <property type="component" value="Chromosome"/>
</dbReference>
<dbReference type="SUPFAM" id="SSF47384">
    <property type="entry name" value="Homodimeric domain of signal transducing histidine kinase"/>
    <property type="match status" value="1"/>
</dbReference>
<dbReference type="Pfam" id="PF00512">
    <property type="entry name" value="HisKA"/>
    <property type="match status" value="1"/>
</dbReference>
<protein>
    <recommendedName>
        <fullName evidence="2">histidine kinase</fullName>
        <ecNumber evidence="2">2.7.13.3</ecNumber>
    </recommendedName>
</protein>
<keyword evidence="3 5" id="KW-0597">Phosphoprotein</keyword>
<dbReference type="InterPro" id="IPR011006">
    <property type="entry name" value="CheY-like_superfamily"/>
</dbReference>
<dbReference type="InterPro" id="IPR003594">
    <property type="entry name" value="HATPase_dom"/>
</dbReference>
<feature type="transmembrane region" description="Helical" evidence="6">
    <location>
        <begin position="45"/>
        <end position="66"/>
    </location>
</feature>
<evidence type="ECO:0000259" key="8">
    <source>
        <dbReference type="PROSITE" id="PS50110"/>
    </source>
</evidence>
<dbReference type="InterPro" id="IPR004358">
    <property type="entry name" value="Sig_transdc_His_kin-like_C"/>
</dbReference>
<gene>
    <name evidence="9" type="ORF">MZV50_07710</name>
</gene>
<dbReference type="Gene3D" id="3.30.565.10">
    <property type="entry name" value="Histidine kinase-like ATPase, C-terminal domain"/>
    <property type="match status" value="1"/>
</dbReference>
<feature type="domain" description="Histidine kinase" evidence="7">
    <location>
        <begin position="220"/>
        <end position="449"/>
    </location>
</feature>
<dbReference type="InterPro" id="IPR036890">
    <property type="entry name" value="HATPase_C_sf"/>
</dbReference>
<dbReference type="InterPro" id="IPR001789">
    <property type="entry name" value="Sig_transdc_resp-reg_receiver"/>
</dbReference>
<dbReference type="PANTHER" id="PTHR45339">
    <property type="entry name" value="HYBRID SIGNAL TRANSDUCTION HISTIDINE KINASE J"/>
    <property type="match status" value="1"/>
</dbReference>
<evidence type="ECO:0000256" key="6">
    <source>
        <dbReference type="SAM" id="Phobius"/>
    </source>
</evidence>
<reference evidence="9 10" key="1">
    <citation type="submission" date="2022-04" db="EMBL/GenBank/DDBJ databases">
        <title>Genome sequence of soybean root-associated Caulobacter segnis RL271.</title>
        <authorList>
            <person name="Longley R."/>
            <person name="Bonito G."/>
            <person name="Trigodet F."/>
            <person name="Crosson S."/>
            <person name="Fiebig A."/>
        </authorList>
    </citation>
    <scope>NUCLEOTIDE SEQUENCE [LARGE SCALE GENOMIC DNA]</scope>
    <source>
        <strain evidence="9 10">RL271</strain>
    </source>
</reference>
<evidence type="ECO:0000259" key="7">
    <source>
        <dbReference type="PROSITE" id="PS50109"/>
    </source>
</evidence>
<dbReference type="CDD" id="cd17546">
    <property type="entry name" value="REC_hyHK_CKI1_RcsC-like"/>
    <property type="match status" value="1"/>
</dbReference>
<dbReference type="Pfam" id="PF02518">
    <property type="entry name" value="HATPase_c"/>
    <property type="match status" value="1"/>
</dbReference>
<dbReference type="Gene3D" id="3.40.50.2300">
    <property type="match status" value="1"/>
</dbReference>
<organism evidence="9 10">
    <name type="scientific">Caulobacter segnis</name>
    <dbReference type="NCBI Taxonomy" id="88688"/>
    <lineage>
        <taxon>Bacteria</taxon>
        <taxon>Pseudomonadati</taxon>
        <taxon>Pseudomonadota</taxon>
        <taxon>Alphaproteobacteria</taxon>
        <taxon>Caulobacterales</taxon>
        <taxon>Caulobacteraceae</taxon>
        <taxon>Caulobacter</taxon>
    </lineage>
</organism>
<dbReference type="EMBL" id="CP096040">
    <property type="protein sequence ID" value="USQ97418.1"/>
    <property type="molecule type" value="Genomic_DNA"/>
</dbReference>
<comment type="catalytic activity">
    <reaction evidence="1">
        <text>ATP + protein L-histidine = ADP + protein N-phospho-L-histidine.</text>
        <dbReference type="EC" id="2.7.13.3"/>
    </reaction>
</comment>
<dbReference type="PANTHER" id="PTHR45339:SF1">
    <property type="entry name" value="HYBRID SIGNAL TRANSDUCTION HISTIDINE KINASE J"/>
    <property type="match status" value="1"/>
</dbReference>
<dbReference type="EC" id="2.7.13.3" evidence="2"/>
<evidence type="ECO:0000256" key="1">
    <source>
        <dbReference type="ARBA" id="ARBA00000085"/>
    </source>
</evidence>
<dbReference type="SUPFAM" id="SSF55874">
    <property type="entry name" value="ATPase domain of HSP90 chaperone/DNA topoisomerase II/histidine kinase"/>
    <property type="match status" value="1"/>
</dbReference>